<evidence type="ECO:0008006" key="4">
    <source>
        <dbReference type="Google" id="ProtNLM"/>
    </source>
</evidence>
<feature type="compositionally biased region" description="Acidic residues" evidence="1">
    <location>
        <begin position="15"/>
        <end position="24"/>
    </location>
</feature>
<feature type="non-terminal residue" evidence="2">
    <location>
        <position position="88"/>
    </location>
</feature>
<reference evidence="2 3" key="1">
    <citation type="submission" date="2020-01" db="EMBL/GenBank/DDBJ databases">
        <title>Insect and environment-associated Actinomycetes.</title>
        <authorList>
            <person name="Currrie C."/>
            <person name="Chevrette M."/>
            <person name="Carlson C."/>
            <person name="Stubbendieck R."/>
            <person name="Wendt-Pienkowski E."/>
        </authorList>
    </citation>
    <scope>NUCLEOTIDE SEQUENCE [LARGE SCALE GENOMIC DNA]</scope>
    <source>
        <strain evidence="2 3">SID7590</strain>
    </source>
</reference>
<protein>
    <recommendedName>
        <fullName evidence="4">Topoisomerase II</fullName>
    </recommendedName>
</protein>
<accession>A0A7K3RR13</accession>
<evidence type="ECO:0000313" key="3">
    <source>
        <dbReference type="Proteomes" id="UP000469670"/>
    </source>
</evidence>
<dbReference type="RefSeq" id="WP_164200129.1">
    <property type="nucleotide sequence ID" value="NZ_JAAGMP010000257.1"/>
</dbReference>
<name>A0A7K3RR13_9ACTN</name>
<dbReference type="AlphaFoldDB" id="A0A7K3RR13"/>
<feature type="compositionally biased region" description="Basic and acidic residues" evidence="1">
    <location>
        <begin position="1"/>
        <end position="10"/>
    </location>
</feature>
<organism evidence="2 3">
    <name type="scientific">Streptomyces parvus</name>
    <dbReference type="NCBI Taxonomy" id="66428"/>
    <lineage>
        <taxon>Bacteria</taxon>
        <taxon>Bacillati</taxon>
        <taxon>Actinomycetota</taxon>
        <taxon>Actinomycetes</taxon>
        <taxon>Kitasatosporales</taxon>
        <taxon>Streptomycetaceae</taxon>
        <taxon>Streptomyces</taxon>
    </lineage>
</organism>
<gene>
    <name evidence="2" type="ORF">G3I50_05025</name>
</gene>
<comment type="caution">
    <text evidence="2">The sequence shown here is derived from an EMBL/GenBank/DDBJ whole genome shotgun (WGS) entry which is preliminary data.</text>
</comment>
<dbReference type="NCBIfam" id="NF041021">
    <property type="entry name" value="SCO5717_Nterm"/>
    <property type="match status" value="1"/>
</dbReference>
<dbReference type="EMBL" id="JAAGMP010000257">
    <property type="protein sequence ID" value="NEC17625.1"/>
    <property type="molecule type" value="Genomic_DNA"/>
</dbReference>
<sequence>MNGDRDEIRGGWDLPVDESSDADPAEMTGEFTIDYTPPAWYTQNAAGDSSGGAGSHLAPPPPPVGAPVSSPDLSAAPGGFEPTWAPAP</sequence>
<evidence type="ECO:0000256" key="1">
    <source>
        <dbReference type="SAM" id="MobiDB-lite"/>
    </source>
</evidence>
<proteinExistence type="predicted"/>
<dbReference type="Proteomes" id="UP000469670">
    <property type="component" value="Unassembled WGS sequence"/>
</dbReference>
<feature type="region of interest" description="Disordered" evidence="1">
    <location>
        <begin position="1"/>
        <end position="88"/>
    </location>
</feature>
<dbReference type="InterPro" id="IPR047739">
    <property type="entry name" value="SCO5717-like_N"/>
</dbReference>
<evidence type="ECO:0000313" key="2">
    <source>
        <dbReference type="EMBL" id="NEC17625.1"/>
    </source>
</evidence>